<dbReference type="PANTHER" id="PTHR10545">
    <property type="entry name" value="DIAMINE N-ACETYLTRANSFERASE"/>
    <property type="match status" value="1"/>
</dbReference>
<name>A0A0W0TNN2_9GAMM</name>
<comment type="caution">
    <text evidence="4">The sequence shown here is derived from an EMBL/GenBank/DDBJ whole genome shotgun (WGS) entry which is preliminary data.</text>
</comment>
<dbReference type="RefSeq" id="WP_028385836.1">
    <property type="nucleotide sequence ID" value="NZ_CAAAHN010000002.1"/>
</dbReference>
<organism evidence="4 5">
    <name type="scientific">Legionella geestiana</name>
    <dbReference type="NCBI Taxonomy" id="45065"/>
    <lineage>
        <taxon>Bacteria</taxon>
        <taxon>Pseudomonadati</taxon>
        <taxon>Pseudomonadota</taxon>
        <taxon>Gammaproteobacteria</taxon>
        <taxon>Legionellales</taxon>
        <taxon>Legionellaceae</taxon>
        <taxon>Legionella</taxon>
    </lineage>
</organism>
<dbReference type="STRING" id="45065.Lgee_1880"/>
<dbReference type="InterPro" id="IPR016181">
    <property type="entry name" value="Acyl_CoA_acyltransferase"/>
</dbReference>
<dbReference type="PANTHER" id="PTHR10545:SF29">
    <property type="entry name" value="GH14572P-RELATED"/>
    <property type="match status" value="1"/>
</dbReference>
<dbReference type="GO" id="GO:0008080">
    <property type="term" value="F:N-acetyltransferase activity"/>
    <property type="evidence" value="ECO:0007669"/>
    <property type="project" value="TreeGrafter"/>
</dbReference>
<dbReference type="SUPFAM" id="SSF55729">
    <property type="entry name" value="Acyl-CoA N-acyltransferases (Nat)"/>
    <property type="match status" value="1"/>
</dbReference>
<reference evidence="4 5" key="1">
    <citation type="submission" date="2015-11" db="EMBL/GenBank/DDBJ databases">
        <title>Genomic analysis of 38 Legionella species identifies large and diverse effector repertoires.</title>
        <authorList>
            <person name="Burstein D."/>
            <person name="Amaro F."/>
            <person name="Zusman T."/>
            <person name="Lifshitz Z."/>
            <person name="Cohen O."/>
            <person name="Gilbert J.A."/>
            <person name="Pupko T."/>
            <person name="Shuman H.A."/>
            <person name="Segal G."/>
        </authorList>
    </citation>
    <scope>NUCLEOTIDE SEQUENCE [LARGE SCALE GENOMIC DNA]</scope>
    <source>
        <strain evidence="4 5">ATCC 49504</strain>
    </source>
</reference>
<gene>
    <name evidence="4" type="ORF">Lgee_1880</name>
</gene>
<proteinExistence type="inferred from homology"/>
<dbReference type="InterPro" id="IPR051016">
    <property type="entry name" value="Diverse_Substrate_AcTransf"/>
</dbReference>
<dbReference type="Pfam" id="PF00583">
    <property type="entry name" value="Acetyltransf_1"/>
    <property type="match status" value="1"/>
</dbReference>
<keyword evidence="5" id="KW-1185">Reference proteome</keyword>
<dbReference type="OrthoDB" id="9805924at2"/>
<keyword evidence="3" id="KW-0012">Acyltransferase</keyword>
<dbReference type="PATRIC" id="fig|45065.4.peg.2040"/>
<dbReference type="Gene3D" id="3.40.630.30">
    <property type="match status" value="1"/>
</dbReference>
<sequence>MHSNFSIKFATVREVPLILEFIKELAEYEQLLHEVVATEALLEETLFGPRAHAEVIIGYLDDKPVSFALFFHNFSTFLGRPGIYLEDLYVKPEARGHGIGKSMLVYLAHLAKERKCGRLEWWVLNWNEPAIRFYKSLGARAMDEWTVYRLTGESLDSMAGVIEN</sequence>
<evidence type="ECO:0000313" key="4">
    <source>
        <dbReference type="EMBL" id="KTC97219.1"/>
    </source>
</evidence>
<dbReference type="AlphaFoldDB" id="A0A0W0TNN2"/>
<protein>
    <submittedName>
        <fullName evidence="4">GNAT family acetyltransferase</fullName>
    </submittedName>
</protein>
<dbReference type="EMBL" id="LNYC01000072">
    <property type="protein sequence ID" value="KTC97219.1"/>
    <property type="molecule type" value="Genomic_DNA"/>
</dbReference>
<comment type="similarity">
    <text evidence="1">Belongs to the acetyltransferase family.</text>
</comment>
<evidence type="ECO:0000256" key="3">
    <source>
        <dbReference type="ARBA" id="ARBA00023315"/>
    </source>
</evidence>
<dbReference type="CDD" id="cd04301">
    <property type="entry name" value="NAT_SF"/>
    <property type="match status" value="1"/>
</dbReference>
<keyword evidence="2 4" id="KW-0808">Transferase</keyword>
<accession>A0A0W0TNN2</accession>
<dbReference type="FunFam" id="3.40.630.30:FF:000064">
    <property type="entry name" value="GNAT family acetyltransferase"/>
    <property type="match status" value="1"/>
</dbReference>
<evidence type="ECO:0000256" key="2">
    <source>
        <dbReference type="ARBA" id="ARBA00022679"/>
    </source>
</evidence>
<evidence type="ECO:0000313" key="5">
    <source>
        <dbReference type="Proteomes" id="UP000054785"/>
    </source>
</evidence>
<dbReference type="PROSITE" id="PS51186">
    <property type="entry name" value="GNAT"/>
    <property type="match status" value="1"/>
</dbReference>
<dbReference type="Proteomes" id="UP000054785">
    <property type="component" value="Unassembled WGS sequence"/>
</dbReference>
<evidence type="ECO:0000256" key="1">
    <source>
        <dbReference type="ARBA" id="ARBA00008694"/>
    </source>
</evidence>
<dbReference type="InterPro" id="IPR000182">
    <property type="entry name" value="GNAT_dom"/>
</dbReference>